<sequence length="267" mass="28536">MLLAPETAESPAAPVRTAPPLAPLSLPEVQVSMPPDLAAEVFASSLSPDGYVLPDAPAREAPEDSSFNEFEAPHPPQQDVSFVRDARRQAFWRRPAMRWALGAAALVLLFGLLLQVTLFQRSALAAWQPGLNASFQTLCVYLRCEIQPLRQIESIVIDSSSFNKIGPDTYRLKVVIKNTGSVTLAMPSLELTLTDSQDQALLRRVLAPGELGADADTLAAGAEFSGLLAIGISTPSPAPVAGARTPADPRPSAPLRIAGYRVLAFYP</sequence>
<reference evidence="2" key="1">
    <citation type="journal article" date="2014" name="Int. J. Syst. Evol. Microbiol.">
        <title>Complete genome sequence of Corynebacterium casei LMG S-19264T (=DSM 44701T), isolated from a smear-ripened cheese.</title>
        <authorList>
            <consortium name="US DOE Joint Genome Institute (JGI-PGF)"/>
            <person name="Walter F."/>
            <person name="Albersmeier A."/>
            <person name="Kalinowski J."/>
            <person name="Ruckert C."/>
        </authorList>
    </citation>
    <scope>NUCLEOTIDE SEQUENCE</scope>
    <source>
        <strain evidence="2">CGMCC 1.15322</strain>
    </source>
</reference>
<protein>
    <recommendedName>
        <fullName evidence="4">DUF3426 domain-containing protein</fullName>
    </recommendedName>
</protein>
<name>A0A916SDW4_9BURK</name>
<feature type="transmembrane region" description="Helical" evidence="1">
    <location>
        <begin position="96"/>
        <end position="114"/>
    </location>
</feature>
<reference evidence="2" key="2">
    <citation type="submission" date="2020-09" db="EMBL/GenBank/DDBJ databases">
        <authorList>
            <person name="Sun Q."/>
            <person name="Zhou Y."/>
        </authorList>
    </citation>
    <scope>NUCLEOTIDE SEQUENCE</scope>
    <source>
        <strain evidence="2">CGMCC 1.15322</strain>
    </source>
</reference>
<evidence type="ECO:0000313" key="2">
    <source>
        <dbReference type="EMBL" id="GGA95407.1"/>
    </source>
</evidence>
<dbReference type="InterPro" id="IPR021834">
    <property type="entry name" value="DUF3426"/>
</dbReference>
<dbReference type="AlphaFoldDB" id="A0A916SDW4"/>
<evidence type="ECO:0000313" key="3">
    <source>
        <dbReference type="Proteomes" id="UP000620596"/>
    </source>
</evidence>
<gene>
    <name evidence="2" type="ORF">GCM10011496_15660</name>
</gene>
<accession>A0A916SDW4</accession>
<keyword evidence="1" id="KW-0472">Membrane</keyword>
<keyword evidence="1" id="KW-1133">Transmembrane helix</keyword>
<evidence type="ECO:0008006" key="4">
    <source>
        <dbReference type="Google" id="ProtNLM"/>
    </source>
</evidence>
<organism evidence="2 3">
    <name type="scientific">Polaromonas eurypsychrophila</name>
    <dbReference type="NCBI Taxonomy" id="1614635"/>
    <lineage>
        <taxon>Bacteria</taxon>
        <taxon>Pseudomonadati</taxon>
        <taxon>Pseudomonadota</taxon>
        <taxon>Betaproteobacteria</taxon>
        <taxon>Burkholderiales</taxon>
        <taxon>Comamonadaceae</taxon>
        <taxon>Polaromonas</taxon>
    </lineage>
</organism>
<keyword evidence="3" id="KW-1185">Reference proteome</keyword>
<dbReference type="EMBL" id="BMIG01000004">
    <property type="protein sequence ID" value="GGA95407.1"/>
    <property type="molecule type" value="Genomic_DNA"/>
</dbReference>
<keyword evidence="1" id="KW-0812">Transmembrane</keyword>
<evidence type="ECO:0000256" key="1">
    <source>
        <dbReference type="SAM" id="Phobius"/>
    </source>
</evidence>
<dbReference type="Pfam" id="PF11906">
    <property type="entry name" value="DUF3426"/>
    <property type="match status" value="1"/>
</dbReference>
<comment type="caution">
    <text evidence="2">The sequence shown here is derived from an EMBL/GenBank/DDBJ whole genome shotgun (WGS) entry which is preliminary data.</text>
</comment>
<dbReference type="RefSeq" id="WP_229676253.1">
    <property type="nucleotide sequence ID" value="NZ_BMIG01000004.1"/>
</dbReference>
<dbReference type="Proteomes" id="UP000620596">
    <property type="component" value="Unassembled WGS sequence"/>
</dbReference>
<proteinExistence type="predicted"/>